<sequence>MAVLFFTLLSERHNHSGDIQIQQELLSLSLLESVMPL</sequence>
<accession>A0A8S5TJX4</accession>
<reference evidence="1" key="1">
    <citation type="journal article" date="2021" name="Proc. Natl. Acad. Sci. U.S.A.">
        <title>A Catalog of Tens of Thousands of Viruses from Human Metagenomes Reveals Hidden Associations with Chronic Diseases.</title>
        <authorList>
            <person name="Tisza M.J."/>
            <person name="Buck C.B."/>
        </authorList>
    </citation>
    <scope>NUCLEOTIDE SEQUENCE</scope>
    <source>
        <strain evidence="1">Ct9dX1</strain>
    </source>
</reference>
<organism evidence="1">
    <name type="scientific">Myoviridae sp. ct9dX1</name>
    <dbReference type="NCBI Taxonomy" id="2827665"/>
    <lineage>
        <taxon>Viruses</taxon>
        <taxon>Duplodnaviria</taxon>
        <taxon>Heunggongvirae</taxon>
        <taxon>Uroviricota</taxon>
        <taxon>Caudoviricetes</taxon>
    </lineage>
</organism>
<proteinExistence type="predicted"/>
<evidence type="ECO:0000313" key="1">
    <source>
        <dbReference type="EMBL" id="DAF63090.1"/>
    </source>
</evidence>
<protein>
    <submittedName>
        <fullName evidence="1">Uncharacterized protein</fullName>
    </submittedName>
</protein>
<name>A0A8S5TJX4_9CAUD</name>
<dbReference type="EMBL" id="BK032832">
    <property type="protein sequence ID" value="DAF63090.1"/>
    <property type="molecule type" value="Genomic_DNA"/>
</dbReference>